<proteinExistence type="inferred from homology"/>
<evidence type="ECO:0000256" key="6">
    <source>
        <dbReference type="ARBA" id="ARBA00025799"/>
    </source>
</evidence>
<dbReference type="AlphaFoldDB" id="A0A9Q0YRP3"/>
<dbReference type="GO" id="GO:0000139">
    <property type="term" value="C:Golgi membrane"/>
    <property type="evidence" value="ECO:0007669"/>
    <property type="project" value="UniProtKB-SubCell"/>
</dbReference>
<keyword evidence="3 7" id="KW-1133">Transmembrane helix</keyword>
<evidence type="ECO:0000256" key="3">
    <source>
        <dbReference type="ARBA" id="ARBA00022989"/>
    </source>
</evidence>
<organism evidence="8 9">
    <name type="scientific">Holothuria leucospilota</name>
    <name type="common">Black long sea cucumber</name>
    <name type="synonym">Mertensiothuria leucospilota</name>
    <dbReference type="NCBI Taxonomy" id="206669"/>
    <lineage>
        <taxon>Eukaryota</taxon>
        <taxon>Metazoa</taxon>
        <taxon>Echinodermata</taxon>
        <taxon>Eleutherozoa</taxon>
        <taxon>Echinozoa</taxon>
        <taxon>Holothuroidea</taxon>
        <taxon>Aspidochirotacea</taxon>
        <taxon>Aspidochirotida</taxon>
        <taxon>Holothuriidae</taxon>
        <taxon>Holothuria</taxon>
    </lineage>
</organism>
<name>A0A9Q0YRP3_HOLLE</name>
<evidence type="ECO:0000313" key="9">
    <source>
        <dbReference type="Proteomes" id="UP001152320"/>
    </source>
</evidence>
<reference evidence="8" key="1">
    <citation type="submission" date="2021-10" db="EMBL/GenBank/DDBJ databases">
        <title>Tropical sea cucumber genome reveals ecological adaptation and Cuvierian tubules defense mechanism.</title>
        <authorList>
            <person name="Chen T."/>
        </authorList>
    </citation>
    <scope>NUCLEOTIDE SEQUENCE</scope>
    <source>
        <strain evidence="8">Nanhai2018</strain>
        <tissue evidence="8">Muscle</tissue>
    </source>
</reference>
<dbReference type="Pfam" id="PF04178">
    <property type="entry name" value="Got1"/>
    <property type="match status" value="1"/>
</dbReference>
<keyword evidence="4" id="KW-0333">Golgi apparatus</keyword>
<dbReference type="GO" id="GO:0005829">
    <property type="term" value="C:cytosol"/>
    <property type="evidence" value="ECO:0007669"/>
    <property type="project" value="GOC"/>
</dbReference>
<keyword evidence="5 7" id="KW-0472">Membrane</keyword>
<comment type="similarity">
    <text evidence="6">Belongs to the GOT1 family.</text>
</comment>
<evidence type="ECO:0000313" key="8">
    <source>
        <dbReference type="EMBL" id="KAJ8024151.1"/>
    </source>
</evidence>
<keyword evidence="2 7" id="KW-0812">Transmembrane</keyword>
<feature type="transmembrane region" description="Helical" evidence="7">
    <location>
        <begin position="145"/>
        <end position="163"/>
    </location>
</feature>
<gene>
    <name evidence="8" type="ORF">HOLleu_36798</name>
</gene>
<protein>
    <submittedName>
        <fullName evidence="8">Vesicle transport protein GOT1B</fullName>
    </submittedName>
</protein>
<evidence type="ECO:0000256" key="4">
    <source>
        <dbReference type="ARBA" id="ARBA00023034"/>
    </source>
</evidence>
<dbReference type="GO" id="GO:0042147">
    <property type="term" value="P:retrograde transport, endosome to Golgi"/>
    <property type="evidence" value="ECO:0007669"/>
    <property type="project" value="InterPro"/>
</dbReference>
<accession>A0A9Q0YRP3</accession>
<feature type="transmembrane region" description="Helical" evidence="7">
    <location>
        <begin position="90"/>
        <end position="107"/>
    </location>
</feature>
<dbReference type="InterPro" id="IPR007305">
    <property type="entry name" value="Vesicle_transpt_Got1/SFT2"/>
</dbReference>
<feature type="transmembrane region" description="Helical" evidence="7">
    <location>
        <begin position="64"/>
        <end position="84"/>
    </location>
</feature>
<evidence type="ECO:0000256" key="5">
    <source>
        <dbReference type="ARBA" id="ARBA00023136"/>
    </source>
</evidence>
<evidence type="ECO:0000256" key="2">
    <source>
        <dbReference type="ARBA" id="ARBA00022692"/>
    </source>
</evidence>
<dbReference type="PANTHER" id="PTHR21493">
    <property type="entry name" value="CGI-141-RELATED/LIPASE CONTAINING PROTEIN"/>
    <property type="match status" value="1"/>
</dbReference>
<evidence type="ECO:0000256" key="1">
    <source>
        <dbReference type="ARBA" id="ARBA00004653"/>
    </source>
</evidence>
<keyword evidence="9" id="KW-1185">Reference proteome</keyword>
<comment type="caution">
    <text evidence="8">The sequence shown here is derived from an EMBL/GenBank/DDBJ whole genome shotgun (WGS) entry which is preliminary data.</text>
</comment>
<dbReference type="EMBL" id="JAIZAY010000019">
    <property type="protein sequence ID" value="KAJ8024151.1"/>
    <property type="molecule type" value="Genomic_DNA"/>
</dbReference>
<dbReference type="GO" id="GO:0005783">
    <property type="term" value="C:endoplasmic reticulum"/>
    <property type="evidence" value="ECO:0007669"/>
    <property type="project" value="TreeGrafter"/>
</dbReference>
<evidence type="ECO:0000256" key="7">
    <source>
        <dbReference type="SAM" id="Phobius"/>
    </source>
</evidence>
<dbReference type="GO" id="GO:0006888">
    <property type="term" value="P:endoplasmic reticulum to Golgi vesicle-mediated transport"/>
    <property type="evidence" value="ECO:0007669"/>
    <property type="project" value="InterPro"/>
</dbReference>
<comment type="subcellular location">
    <subcellularLocation>
        <location evidence="1">Golgi apparatus membrane</location>
        <topology evidence="1">Multi-pass membrane protein</topology>
    </subcellularLocation>
</comment>
<dbReference type="InterPro" id="IPR045176">
    <property type="entry name" value="Got1"/>
</dbReference>
<dbReference type="OrthoDB" id="204784at2759"/>
<dbReference type="Proteomes" id="UP001152320">
    <property type="component" value="Chromosome 19"/>
</dbReference>
<sequence length="192" mass="21590">MEGVLESYYQSNVNLCCELFNTDVFVCVFCLHSKKCKLACEFGSEAVKSIKSFKMIEVTDTQKIGIGLAAFGSFFLFLGVVLLFDKGLLAIGNILFISGLAFVIGLERTFRFFFQRHKIQATTFFFGGIIVVLIGWPKIGMLLEAYGFFLLFRGFFPVAINFLRRVPVIGTILSLPGINGFLQRFEDSHQMV</sequence>
<dbReference type="PANTHER" id="PTHR21493:SF9">
    <property type="entry name" value="GOLGI TRANSPORT PROTEIN 1-RELATED"/>
    <property type="match status" value="1"/>
</dbReference>
<feature type="transmembrane region" description="Helical" evidence="7">
    <location>
        <begin position="119"/>
        <end position="139"/>
    </location>
</feature>